<accession>A0A1S8BA32</accession>
<feature type="transmembrane region" description="Helical" evidence="1">
    <location>
        <begin position="102"/>
        <end position="123"/>
    </location>
</feature>
<feature type="non-terminal residue" evidence="3">
    <location>
        <position position="1"/>
    </location>
</feature>
<dbReference type="EMBL" id="MSZU01000093">
    <property type="protein sequence ID" value="OMP84400.1"/>
    <property type="molecule type" value="Genomic_DNA"/>
</dbReference>
<gene>
    <name evidence="3" type="ORF">BK809_0000181</name>
</gene>
<evidence type="ECO:0000256" key="1">
    <source>
        <dbReference type="SAM" id="Phobius"/>
    </source>
</evidence>
<feature type="signal peptide" evidence="2">
    <location>
        <begin position="1"/>
        <end position="19"/>
    </location>
</feature>
<name>A0A1S8BA32_9PEZI</name>
<dbReference type="Proteomes" id="UP000190776">
    <property type="component" value="Unassembled WGS sequence"/>
</dbReference>
<dbReference type="OrthoDB" id="10021397at2759"/>
<keyword evidence="2" id="KW-0732">Signal</keyword>
<dbReference type="AlphaFoldDB" id="A0A1S8BA32"/>
<evidence type="ECO:0000313" key="3">
    <source>
        <dbReference type="EMBL" id="OMP84400.1"/>
    </source>
</evidence>
<feature type="transmembrane region" description="Helical" evidence="1">
    <location>
        <begin position="29"/>
        <end position="46"/>
    </location>
</feature>
<feature type="chain" id="PRO_5012752018" evidence="2">
    <location>
        <begin position="20"/>
        <end position="137"/>
    </location>
</feature>
<keyword evidence="1" id="KW-0812">Transmembrane</keyword>
<organism evidence="3 4">
    <name type="scientific">Diplodia seriata</name>
    <dbReference type="NCBI Taxonomy" id="420778"/>
    <lineage>
        <taxon>Eukaryota</taxon>
        <taxon>Fungi</taxon>
        <taxon>Dikarya</taxon>
        <taxon>Ascomycota</taxon>
        <taxon>Pezizomycotina</taxon>
        <taxon>Dothideomycetes</taxon>
        <taxon>Dothideomycetes incertae sedis</taxon>
        <taxon>Botryosphaeriales</taxon>
        <taxon>Botryosphaeriaceae</taxon>
        <taxon>Diplodia</taxon>
    </lineage>
</organism>
<evidence type="ECO:0000256" key="2">
    <source>
        <dbReference type="SAM" id="SignalP"/>
    </source>
</evidence>
<sequence>FQLVASFGVGLVFQAPLVALQTRVAPADVATAISIAIGGVVFQKAMQAHRPQLLVVLDGDADAADKLAGDAAGANVGLVARLEPESARAAVRKAFAESLRNVWILYTCTAMAGLAVSFLNLYWEEDVGAGRLGEEGE</sequence>
<protein>
    <submittedName>
        <fullName evidence="3">Uncharacterized protein</fullName>
    </submittedName>
</protein>
<keyword evidence="1" id="KW-0472">Membrane</keyword>
<comment type="caution">
    <text evidence="3">The sequence shown here is derived from an EMBL/GenBank/DDBJ whole genome shotgun (WGS) entry which is preliminary data.</text>
</comment>
<keyword evidence="1" id="KW-1133">Transmembrane helix</keyword>
<reference evidence="3 4" key="1">
    <citation type="submission" date="2017-01" db="EMBL/GenBank/DDBJ databases">
        <title>Draft genome sequence of Diplodia seriata F98.1, a fungal species involved in grapevine trunk diseases.</title>
        <authorList>
            <person name="Robert-Siegwald G."/>
            <person name="Vallet J."/>
            <person name="Abou-Mansour E."/>
            <person name="Xu J."/>
            <person name="Rey P."/>
            <person name="Bertsch C."/>
            <person name="Rego C."/>
            <person name="Larignon P."/>
            <person name="Fontaine F."/>
            <person name="Lebrun M.-H."/>
        </authorList>
    </citation>
    <scope>NUCLEOTIDE SEQUENCE [LARGE SCALE GENOMIC DNA]</scope>
    <source>
        <strain evidence="3 4">F98.1</strain>
    </source>
</reference>
<evidence type="ECO:0000313" key="4">
    <source>
        <dbReference type="Proteomes" id="UP000190776"/>
    </source>
</evidence>
<proteinExistence type="predicted"/>